<evidence type="ECO:0000313" key="2">
    <source>
        <dbReference type="WBParaSite" id="JU765_v2.g9865.t1"/>
    </source>
</evidence>
<accession>A0AC34RT89</accession>
<protein>
    <submittedName>
        <fullName evidence="2">Aminoglycoside phosphotransferase domain-containing protein</fullName>
    </submittedName>
</protein>
<reference evidence="2" key="1">
    <citation type="submission" date="2022-11" db="UniProtKB">
        <authorList>
            <consortium name="WormBaseParasite"/>
        </authorList>
    </citation>
    <scope>IDENTIFICATION</scope>
</reference>
<dbReference type="WBParaSite" id="JU765_v2.g9865.t1">
    <property type="protein sequence ID" value="JU765_v2.g9865.t1"/>
    <property type="gene ID" value="JU765_v2.g9865"/>
</dbReference>
<proteinExistence type="predicted"/>
<organism evidence="1 2">
    <name type="scientific">Panagrolaimus sp. JU765</name>
    <dbReference type="NCBI Taxonomy" id="591449"/>
    <lineage>
        <taxon>Eukaryota</taxon>
        <taxon>Metazoa</taxon>
        <taxon>Ecdysozoa</taxon>
        <taxon>Nematoda</taxon>
        <taxon>Chromadorea</taxon>
        <taxon>Rhabditida</taxon>
        <taxon>Tylenchina</taxon>
        <taxon>Panagrolaimomorpha</taxon>
        <taxon>Panagrolaimoidea</taxon>
        <taxon>Panagrolaimidae</taxon>
        <taxon>Panagrolaimus</taxon>
    </lineage>
</organism>
<name>A0AC34RT89_9BILA</name>
<dbReference type="Proteomes" id="UP000887576">
    <property type="component" value="Unplaced"/>
</dbReference>
<sequence length="233" mass="27603">MLEKIGYNDEIFVLVGELLGKFHNATETFHHHSYDGYCHFLCMENWDSIEEEFELQVDQGILSDPRRIELCHKAINDLRKDVFDKRINFKPGFIHSDFNETNILLEKINEKEYKLSGLLDLGDFHYSLLIFDIATTILYLTFDSKINDWRNVAKHIVQGYTKNRKPYDLDYILVSMRARLASSLIYALRTSRINYRNEDMSYILKMQQNGWEFLEKLTVEYDQLPTFSAVIFT</sequence>
<evidence type="ECO:0000313" key="1">
    <source>
        <dbReference type="Proteomes" id="UP000887576"/>
    </source>
</evidence>